<reference evidence="1 2" key="1">
    <citation type="journal article" date="2022" name="Nat. Plants">
        <title>Genomes of leafy and leafless Platanthera orchids illuminate the evolution of mycoheterotrophy.</title>
        <authorList>
            <person name="Li M.H."/>
            <person name="Liu K.W."/>
            <person name="Li Z."/>
            <person name="Lu H.C."/>
            <person name="Ye Q.L."/>
            <person name="Zhang D."/>
            <person name="Wang J.Y."/>
            <person name="Li Y.F."/>
            <person name="Zhong Z.M."/>
            <person name="Liu X."/>
            <person name="Yu X."/>
            <person name="Liu D.K."/>
            <person name="Tu X.D."/>
            <person name="Liu B."/>
            <person name="Hao Y."/>
            <person name="Liao X.Y."/>
            <person name="Jiang Y.T."/>
            <person name="Sun W.H."/>
            <person name="Chen J."/>
            <person name="Chen Y.Q."/>
            <person name="Ai Y."/>
            <person name="Zhai J.W."/>
            <person name="Wu S.S."/>
            <person name="Zhou Z."/>
            <person name="Hsiao Y.Y."/>
            <person name="Wu W.L."/>
            <person name="Chen Y.Y."/>
            <person name="Lin Y.F."/>
            <person name="Hsu J.L."/>
            <person name="Li C.Y."/>
            <person name="Wang Z.W."/>
            <person name="Zhao X."/>
            <person name="Zhong W.Y."/>
            <person name="Ma X.K."/>
            <person name="Ma L."/>
            <person name="Huang J."/>
            <person name="Chen G.Z."/>
            <person name="Huang M.Z."/>
            <person name="Huang L."/>
            <person name="Peng D.H."/>
            <person name="Luo Y.B."/>
            <person name="Zou S.Q."/>
            <person name="Chen S.P."/>
            <person name="Lan S."/>
            <person name="Tsai W.C."/>
            <person name="Van de Peer Y."/>
            <person name="Liu Z.J."/>
        </authorList>
    </citation>
    <scope>NUCLEOTIDE SEQUENCE [LARGE SCALE GENOMIC DNA]</scope>
    <source>
        <strain evidence="1">Lor288</strain>
    </source>
</reference>
<gene>
    <name evidence="1" type="ORF">KSP40_PGU021921</name>
</gene>
<dbReference type="EMBL" id="JBBWWR010000010">
    <property type="protein sequence ID" value="KAK8960976.1"/>
    <property type="molecule type" value="Genomic_DNA"/>
</dbReference>
<keyword evidence="2" id="KW-1185">Reference proteome</keyword>
<name>A0ABR2MAD7_9ASPA</name>
<organism evidence="1 2">
    <name type="scientific">Platanthera guangdongensis</name>
    <dbReference type="NCBI Taxonomy" id="2320717"/>
    <lineage>
        <taxon>Eukaryota</taxon>
        <taxon>Viridiplantae</taxon>
        <taxon>Streptophyta</taxon>
        <taxon>Embryophyta</taxon>
        <taxon>Tracheophyta</taxon>
        <taxon>Spermatophyta</taxon>
        <taxon>Magnoliopsida</taxon>
        <taxon>Liliopsida</taxon>
        <taxon>Asparagales</taxon>
        <taxon>Orchidaceae</taxon>
        <taxon>Orchidoideae</taxon>
        <taxon>Orchideae</taxon>
        <taxon>Orchidinae</taxon>
        <taxon>Platanthera</taxon>
    </lineage>
</organism>
<sequence>MTALISLACSLALSSYPRRKNKEEKLEMSQWWKKTLGQSLNSAGVSSFLNVAAREHHLALPHLSVPDFRWIDWSELERLGFRGVVLDKDNTLTAPYSFSLFPSLSGSLVQCQAVFPAKVAVFSNSAGLYQYDPDGSEARALEESIGGIHVIRHGLCISIPVPHILTLYFCYLNLHKESLIQENNTAVVYIIVILRNE</sequence>
<proteinExistence type="predicted"/>
<dbReference type="Pfam" id="PF09419">
    <property type="entry name" value="PGP_phosphatase"/>
    <property type="match status" value="1"/>
</dbReference>
<protein>
    <submittedName>
        <fullName evidence="1">Uncharacterized protein</fullName>
    </submittedName>
</protein>
<comment type="caution">
    <text evidence="1">The sequence shown here is derived from an EMBL/GenBank/DDBJ whole genome shotgun (WGS) entry which is preliminary data.</text>
</comment>
<dbReference type="InterPro" id="IPR027706">
    <property type="entry name" value="PGP_Pase"/>
</dbReference>
<dbReference type="Proteomes" id="UP001412067">
    <property type="component" value="Unassembled WGS sequence"/>
</dbReference>
<evidence type="ECO:0000313" key="2">
    <source>
        <dbReference type="Proteomes" id="UP001412067"/>
    </source>
</evidence>
<evidence type="ECO:0000313" key="1">
    <source>
        <dbReference type="EMBL" id="KAK8960976.1"/>
    </source>
</evidence>
<accession>A0ABR2MAD7</accession>